<dbReference type="PANTHER" id="PTHR43537">
    <property type="entry name" value="TRANSCRIPTIONAL REGULATOR, GNTR FAMILY"/>
    <property type="match status" value="1"/>
</dbReference>
<dbReference type="PANTHER" id="PTHR43537:SF24">
    <property type="entry name" value="GLUCONATE OPERON TRANSCRIPTIONAL REPRESSOR"/>
    <property type="match status" value="1"/>
</dbReference>
<dbReference type="SMART" id="SM00895">
    <property type="entry name" value="FCD"/>
    <property type="match status" value="1"/>
</dbReference>
<dbReference type="InterPro" id="IPR008920">
    <property type="entry name" value="TF_FadR/GntR_C"/>
</dbReference>
<keyword evidence="1" id="KW-0805">Transcription regulation</keyword>
<name>A0A4V1BEG4_9ACTN</name>
<dbReference type="EMBL" id="CP038267">
    <property type="protein sequence ID" value="QBR94532.1"/>
    <property type="molecule type" value="Genomic_DNA"/>
</dbReference>
<dbReference type="PROSITE" id="PS50949">
    <property type="entry name" value="HTH_GNTR"/>
    <property type="match status" value="1"/>
</dbReference>
<dbReference type="AlphaFoldDB" id="A0A4V1BEG4"/>
<dbReference type="InterPro" id="IPR000524">
    <property type="entry name" value="Tscrpt_reg_HTH_GntR"/>
</dbReference>
<evidence type="ECO:0000256" key="2">
    <source>
        <dbReference type="ARBA" id="ARBA00023125"/>
    </source>
</evidence>
<keyword evidence="6" id="KW-1185">Reference proteome</keyword>
<dbReference type="SUPFAM" id="SSF48008">
    <property type="entry name" value="GntR ligand-binding domain-like"/>
    <property type="match status" value="1"/>
</dbReference>
<evidence type="ECO:0000256" key="1">
    <source>
        <dbReference type="ARBA" id="ARBA00023015"/>
    </source>
</evidence>
<dbReference type="InterPro" id="IPR011711">
    <property type="entry name" value="GntR_C"/>
</dbReference>
<dbReference type="GO" id="GO:0003677">
    <property type="term" value="F:DNA binding"/>
    <property type="evidence" value="ECO:0007669"/>
    <property type="project" value="UniProtKB-KW"/>
</dbReference>
<evidence type="ECO:0000259" key="4">
    <source>
        <dbReference type="PROSITE" id="PS50949"/>
    </source>
</evidence>
<dbReference type="KEGG" id="noy:EXE57_15105"/>
<dbReference type="SMART" id="SM00345">
    <property type="entry name" value="HTH_GNTR"/>
    <property type="match status" value="1"/>
</dbReference>
<dbReference type="SUPFAM" id="SSF46785">
    <property type="entry name" value="Winged helix' DNA-binding domain"/>
    <property type="match status" value="1"/>
</dbReference>
<gene>
    <name evidence="5" type="ORF">EXE57_15105</name>
</gene>
<accession>A0A4V1BEG4</accession>
<dbReference type="Pfam" id="PF07729">
    <property type="entry name" value="FCD"/>
    <property type="match status" value="1"/>
</dbReference>
<dbReference type="InterPro" id="IPR036388">
    <property type="entry name" value="WH-like_DNA-bd_sf"/>
</dbReference>
<sequence>MLRLVRRDIVAGVHPPGSRLTEASLTKAYGGSRVPVREALKQLEVEGFVTSRAYAGVTVAHMHADEAAELFTVRRTIEQITVKRCAQRFRRTPDSPEVIAFGEQLEQLVVTGCGAVERPDRSDLPPLNTEFHLSLAAFSGSASMLSLLRQVSSKIEWLYAMDVDVRGPHSWTEHREIADAVRAGRVGDAGRLMRQHIANSLDGYLLRHTPGPGSAP</sequence>
<dbReference type="Pfam" id="PF00392">
    <property type="entry name" value="GntR"/>
    <property type="match status" value="1"/>
</dbReference>
<keyword evidence="2" id="KW-0238">DNA-binding</keyword>
<dbReference type="GO" id="GO:0003700">
    <property type="term" value="F:DNA-binding transcription factor activity"/>
    <property type="evidence" value="ECO:0007669"/>
    <property type="project" value="InterPro"/>
</dbReference>
<dbReference type="Gene3D" id="1.10.10.10">
    <property type="entry name" value="Winged helix-like DNA-binding domain superfamily/Winged helix DNA-binding domain"/>
    <property type="match status" value="1"/>
</dbReference>
<proteinExistence type="predicted"/>
<organism evidence="5 6">
    <name type="scientific">Nocardioides euryhalodurans</name>
    <dbReference type="NCBI Taxonomy" id="2518370"/>
    <lineage>
        <taxon>Bacteria</taxon>
        <taxon>Bacillati</taxon>
        <taxon>Actinomycetota</taxon>
        <taxon>Actinomycetes</taxon>
        <taxon>Propionibacteriales</taxon>
        <taxon>Nocardioidaceae</taxon>
        <taxon>Nocardioides</taxon>
    </lineage>
</organism>
<reference evidence="5 6" key="1">
    <citation type="submission" date="2019-03" db="EMBL/GenBank/DDBJ databases">
        <title>Three New Species of Nocardioides, Nocardioides euryhalodurans sp. nov., Nocardioides seonyuensis sp. nov. and Nocardioides eburneoflavus sp. nov., Iolated from Soil.</title>
        <authorList>
            <person name="Roh S.G."/>
            <person name="Lee C."/>
            <person name="Kim M.-K."/>
            <person name="Kim S.B."/>
        </authorList>
    </citation>
    <scope>NUCLEOTIDE SEQUENCE [LARGE SCALE GENOMIC DNA]</scope>
    <source>
        <strain evidence="5 6">MMS17-SY117</strain>
    </source>
</reference>
<keyword evidence="3" id="KW-0804">Transcription</keyword>
<protein>
    <submittedName>
        <fullName evidence="5">GntR family transcriptional regulator</fullName>
    </submittedName>
</protein>
<dbReference type="Proteomes" id="UP000294894">
    <property type="component" value="Chromosome"/>
</dbReference>
<evidence type="ECO:0000313" key="5">
    <source>
        <dbReference type="EMBL" id="QBR94532.1"/>
    </source>
</evidence>
<evidence type="ECO:0000313" key="6">
    <source>
        <dbReference type="Proteomes" id="UP000294894"/>
    </source>
</evidence>
<dbReference type="CDD" id="cd07377">
    <property type="entry name" value="WHTH_GntR"/>
    <property type="match status" value="1"/>
</dbReference>
<dbReference type="Gene3D" id="1.20.120.530">
    <property type="entry name" value="GntR ligand-binding domain-like"/>
    <property type="match status" value="1"/>
</dbReference>
<feature type="domain" description="HTH gntR-type" evidence="4">
    <location>
        <begin position="1"/>
        <end position="62"/>
    </location>
</feature>
<dbReference type="OrthoDB" id="8663149at2"/>
<evidence type="ECO:0000256" key="3">
    <source>
        <dbReference type="ARBA" id="ARBA00023163"/>
    </source>
</evidence>
<dbReference type="InterPro" id="IPR036390">
    <property type="entry name" value="WH_DNA-bd_sf"/>
</dbReference>